<reference evidence="3" key="1">
    <citation type="journal article" date="2019" name="PLoS Negl. Trop. Dis.">
        <title>Revisiting the worldwide diversity of Leptospira species in the environment.</title>
        <authorList>
            <person name="Vincent A.T."/>
            <person name="Schiettekatte O."/>
            <person name="Bourhy P."/>
            <person name="Veyrier F.J."/>
            <person name="Picardeau M."/>
        </authorList>
    </citation>
    <scope>NUCLEOTIDE SEQUENCE [LARGE SCALE GENOMIC DNA]</scope>
    <source>
        <strain evidence="3">201702407</strain>
    </source>
</reference>
<evidence type="ECO:0000313" key="3">
    <source>
        <dbReference type="Proteomes" id="UP000297422"/>
    </source>
</evidence>
<keyword evidence="1" id="KW-0175">Coiled coil</keyword>
<comment type="caution">
    <text evidence="2">The sequence shown here is derived from an EMBL/GenBank/DDBJ whole genome shotgun (WGS) entry which is preliminary data.</text>
</comment>
<proteinExistence type="predicted"/>
<organism evidence="2 3">
    <name type="scientific">Leptospira stimsonii</name>
    <dbReference type="NCBI Taxonomy" id="2202203"/>
    <lineage>
        <taxon>Bacteria</taxon>
        <taxon>Pseudomonadati</taxon>
        <taxon>Spirochaetota</taxon>
        <taxon>Spirochaetia</taxon>
        <taxon>Leptospirales</taxon>
        <taxon>Leptospiraceae</taxon>
        <taxon>Leptospira</taxon>
    </lineage>
</organism>
<dbReference type="Proteomes" id="UP000297422">
    <property type="component" value="Unassembled WGS sequence"/>
</dbReference>
<name>A0ABY2N4R6_9LEPT</name>
<dbReference type="EMBL" id="RQGT01000066">
    <property type="protein sequence ID" value="TGM16930.1"/>
    <property type="molecule type" value="Genomic_DNA"/>
</dbReference>
<sequence length="284" mass="33982">MTEKETYSKEQIEQIISKYNLIFKDCLSEYVTYADIESRVYDKLGYLPFITSDFTQSLDQFDENEVKIIELRNRLEKKNQEGRIDNSNWEEVVKDEIRDLSELINETKIGTSIGLNKYADDLILNWNEKQTGVELVIIIGHDWYPLIGSDYTFESLFEVFPINKKENKYAQCLYDYSIEKNLVLLFNLIPGYRFPYSFTSGKFLEDQIYKRKAQELVRLINKLMRENKQFSKIKIVTWGNLVRDFIYPYFENSKDIFCLPHPSVYFKTHLQKAIQYYKFMKNME</sequence>
<accession>A0ABY2N4R6</accession>
<gene>
    <name evidence="2" type="ORF">EHQ90_08510</name>
</gene>
<evidence type="ECO:0000313" key="2">
    <source>
        <dbReference type="EMBL" id="TGM16930.1"/>
    </source>
</evidence>
<evidence type="ECO:0008006" key="4">
    <source>
        <dbReference type="Google" id="ProtNLM"/>
    </source>
</evidence>
<dbReference type="RefSeq" id="WP_135684746.1">
    <property type="nucleotide sequence ID" value="NZ_RQEQ01000013.1"/>
</dbReference>
<keyword evidence="3" id="KW-1185">Reference proteome</keyword>
<feature type="coiled-coil region" evidence="1">
    <location>
        <begin position="61"/>
        <end position="106"/>
    </location>
</feature>
<evidence type="ECO:0000256" key="1">
    <source>
        <dbReference type="SAM" id="Coils"/>
    </source>
</evidence>
<protein>
    <recommendedName>
        <fullName evidence="4">Uracil-DNA glycosylase-like domain-containing protein</fullName>
    </recommendedName>
</protein>